<keyword evidence="4" id="KW-1185">Reference proteome</keyword>
<proteinExistence type="predicted"/>
<gene>
    <name evidence="3" type="ORF">V9T40_006430</name>
</gene>
<accession>A0AAN9TK23</accession>
<feature type="transmembrane region" description="Helical" evidence="2">
    <location>
        <begin position="97"/>
        <end position="124"/>
    </location>
</feature>
<feature type="compositionally biased region" description="Polar residues" evidence="1">
    <location>
        <begin position="553"/>
        <end position="566"/>
    </location>
</feature>
<feature type="transmembrane region" description="Helical" evidence="2">
    <location>
        <begin position="210"/>
        <end position="234"/>
    </location>
</feature>
<evidence type="ECO:0000256" key="2">
    <source>
        <dbReference type="SAM" id="Phobius"/>
    </source>
</evidence>
<organism evidence="3 4">
    <name type="scientific">Parthenolecanium corni</name>
    <dbReference type="NCBI Taxonomy" id="536013"/>
    <lineage>
        <taxon>Eukaryota</taxon>
        <taxon>Metazoa</taxon>
        <taxon>Ecdysozoa</taxon>
        <taxon>Arthropoda</taxon>
        <taxon>Hexapoda</taxon>
        <taxon>Insecta</taxon>
        <taxon>Pterygota</taxon>
        <taxon>Neoptera</taxon>
        <taxon>Paraneoptera</taxon>
        <taxon>Hemiptera</taxon>
        <taxon>Sternorrhyncha</taxon>
        <taxon>Coccoidea</taxon>
        <taxon>Coccidae</taxon>
        <taxon>Parthenolecanium</taxon>
    </lineage>
</organism>
<feature type="region of interest" description="Disordered" evidence="1">
    <location>
        <begin position="686"/>
        <end position="716"/>
    </location>
</feature>
<feature type="compositionally biased region" description="Gly residues" evidence="1">
    <location>
        <begin position="686"/>
        <end position="698"/>
    </location>
</feature>
<feature type="transmembrane region" description="Helical" evidence="2">
    <location>
        <begin position="66"/>
        <end position="85"/>
    </location>
</feature>
<reference evidence="3 4" key="1">
    <citation type="submission" date="2024-03" db="EMBL/GenBank/DDBJ databases">
        <title>Adaptation during the transition from Ophiocordyceps entomopathogen to insect associate is accompanied by gene loss and intensified selection.</title>
        <authorList>
            <person name="Ward C.M."/>
            <person name="Onetto C.A."/>
            <person name="Borneman A.R."/>
        </authorList>
    </citation>
    <scope>NUCLEOTIDE SEQUENCE [LARGE SCALE GENOMIC DNA]</scope>
    <source>
        <strain evidence="3">AWRI1</strain>
        <tissue evidence="3">Single Adult Female</tissue>
    </source>
</reference>
<feature type="region of interest" description="Disordered" evidence="1">
    <location>
        <begin position="482"/>
        <end position="509"/>
    </location>
</feature>
<keyword evidence="2" id="KW-0812">Transmembrane</keyword>
<keyword evidence="2" id="KW-1133">Transmembrane helix</keyword>
<feature type="compositionally biased region" description="Basic and acidic residues" evidence="1">
    <location>
        <begin position="441"/>
        <end position="453"/>
    </location>
</feature>
<dbReference type="PANTHER" id="PTHR21579:SF20">
    <property type="entry name" value="PROTEIN TINCAR"/>
    <property type="match status" value="1"/>
</dbReference>
<evidence type="ECO:0000313" key="4">
    <source>
        <dbReference type="Proteomes" id="UP001367676"/>
    </source>
</evidence>
<dbReference type="InterPro" id="IPR053291">
    <property type="entry name" value="Ommatidial_diff-associated"/>
</dbReference>
<feature type="region of interest" description="Disordered" evidence="1">
    <location>
        <begin position="433"/>
        <end position="453"/>
    </location>
</feature>
<evidence type="ECO:0000256" key="1">
    <source>
        <dbReference type="SAM" id="MobiDB-lite"/>
    </source>
</evidence>
<dbReference type="EMBL" id="JBBCAQ010000014">
    <property type="protein sequence ID" value="KAK7598195.1"/>
    <property type="molecule type" value="Genomic_DNA"/>
</dbReference>
<evidence type="ECO:0008006" key="5">
    <source>
        <dbReference type="Google" id="ProtNLM"/>
    </source>
</evidence>
<feature type="compositionally biased region" description="Polar residues" evidence="1">
    <location>
        <begin position="376"/>
        <end position="387"/>
    </location>
</feature>
<evidence type="ECO:0000313" key="3">
    <source>
        <dbReference type="EMBL" id="KAK7598195.1"/>
    </source>
</evidence>
<name>A0AAN9TK23_9HEMI</name>
<comment type="caution">
    <text evidence="3">The sequence shown here is derived from an EMBL/GenBank/DDBJ whole genome shotgun (WGS) entry which is preliminary data.</text>
</comment>
<feature type="region of interest" description="Disordered" evidence="1">
    <location>
        <begin position="523"/>
        <end position="575"/>
    </location>
</feature>
<feature type="region of interest" description="Disordered" evidence="1">
    <location>
        <begin position="369"/>
        <end position="391"/>
    </location>
</feature>
<protein>
    <recommendedName>
        <fullName evidence="5">Protein tincar</fullName>
    </recommendedName>
</protein>
<dbReference type="AlphaFoldDB" id="A0AAN9TK23"/>
<feature type="transmembrane region" description="Helical" evidence="2">
    <location>
        <begin position="161"/>
        <end position="181"/>
    </location>
</feature>
<feature type="region of interest" description="Disordered" evidence="1">
    <location>
        <begin position="863"/>
        <end position="883"/>
    </location>
</feature>
<keyword evidence="2" id="KW-0472">Membrane</keyword>
<dbReference type="Proteomes" id="UP001367676">
    <property type="component" value="Unassembled WGS sequence"/>
</dbReference>
<dbReference type="PANTHER" id="PTHR21579">
    <property type="entry name" value="PROTEIN TINCAR"/>
    <property type="match status" value="1"/>
</dbReference>
<sequence>MQPKGRKGQEKKIWKTDLDFLIPHQGSLVSLNFTTVPATVPSTQPKSLPLSVTPGQEILIGDDTNFGSVSIEFLNYALALFIYSVRYPSVFWNTNKYFGVLFSLQLLINSVQCLLMHAGVCILYKVHVVGPKDAVPLLSLRLNRWAMRFGTPFILNKEVTIALYVMSVVLILVSSLVLYLYGYGRLNSFLNRERARRIISMKDSQGGRTWGYFTHCAALCILVAIGVCEAPLLYDFTLIYRGSLDLLVLIVILSSILHLFIWVLLWLILTLKQHWEFKLRVTVGQATVRSAHSIRLVTDVQLAAANQDYANAPLLIVGHGRTYTISETNSKKAIMSVIQKATMEKKLKAGHGNSCKAPSDDGDEQIYWLRPKSRTPRNSPDSSSSETPRFGWFSKKKHDKLSVEEMAMLPKHGGHSRVDDDGDYVRLREIPGVGPVAGVSKGEHSDDTASEDNKLLESVRNDRVTYASVNKDLLNPVLREYEDPSPLLTPEPSDHDDLPPPPPELSVDLNSCMTNEHQELPSCLHRTDSGMPVEEIPSHSDSEISGGSPPDRTCSNSETSSGVHSNSSRDSEHTNHTATAYHMQSQPLLQQQHHQHLLQQQHHLAAHRMLDLHTNSVPSSLFGEPPQKMHPQQWIQRNVIHSPPPYTNNRVYKPQQHYAVANKTPVINEVAEEAAGAVVIRRKSSLGGGGGGGGGGGSIKSPLSPDSPGDRFSRSTNMRMTSFTDQQSAAGKLSATLPHYPTSQPVGLQYPHCSTMPLPLSNPSCTLLANGSSCSSFPRPHTSIPIHHNGISLCNGGGNVSVYTAKYPLPGFHAYQSSSAGGAHEVGSATLKTSHHTFPQLPAMAAHPAKYCLQRNGGERDSANFSMGSSGDSDVCNGSTVAS</sequence>
<feature type="transmembrane region" description="Helical" evidence="2">
    <location>
        <begin position="246"/>
        <end position="269"/>
    </location>
</feature>